<reference evidence="12" key="1">
    <citation type="submission" date="2022-01" db="EMBL/GenBank/DDBJ databases">
        <title>Genome Sequence Resource for Two Populations of Ditylenchus destructor, the Migratory Endoparasitic Phytonematode.</title>
        <authorList>
            <person name="Zhang H."/>
            <person name="Lin R."/>
            <person name="Xie B."/>
        </authorList>
    </citation>
    <scope>NUCLEOTIDE SEQUENCE</scope>
    <source>
        <strain evidence="12">BazhouSP</strain>
    </source>
</reference>
<dbReference type="InterPro" id="IPR016164">
    <property type="entry name" value="FAD-linked_Oxase-like_C"/>
</dbReference>
<dbReference type="Gene3D" id="3.30.465.10">
    <property type="match status" value="1"/>
</dbReference>
<dbReference type="PANTHER" id="PTHR11748:SF111">
    <property type="entry name" value="D-LACTATE DEHYDROGENASE, MITOCHONDRIAL-RELATED"/>
    <property type="match status" value="1"/>
</dbReference>
<keyword evidence="5" id="KW-0274">FAD</keyword>
<dbReference type="AlphaFoldDB" id="A0AAD4RD54"/>
<dbReference type="Pfam" id="PF00850">
    <property type="entry name" value="Hist_deacetyl"/>
    <property type="match status" value="1"/>
</dbReference>
<sequence length="863" mass="95715">MLAKQNHQIKRFYSSVPQMCMNLANKFESMLGSAEYVKIQESHRTPYGHDEGHFQPKIPDLVLLPGSTEEVSAIVRVCNETKIPVIPFGTGTGLEGGVIPTLGGISLDLKRMNQVLEMNEVDFDCTVQPGITRIALNEWIRNTGLWFSVDPGADASLITWFLITWFYVCGMVATGASGTTSVRYGTMKSNVKNLEVVLPNGDIIDTRGKNRRPWKSSAGYNLTDLFIGSEGTLGVITSACVNLQARPPALGAAVCPFDEVSQAIETVVNIRQLAIPIARVEFLDQNQIVACNLHNNMSMHERPTLFFEFHGATEREVEDQLQSVKELCTSNQGTNFNLSIDSDGIRQLWKARHTAYYATLKTRPNSKGLLTDVCVPISQLPHIICAIQNDIQQSGLYGTIVGHVGEGNFHCIFPIYEEDKNEMNAVWNLSDKIVRRALSVGGTCTGEHGIGLGKMRYMEEEFGGSTLELMKNIKKMLDPNNIMNPVSGNENSLCCGELYRSNLLEKCCLLESNRASVEDICLVHSADYVEKIKSTQNMSNKEELEEFSSNYEFIYVNENTWDAASLSAGCAITLMENVLKNPGTNGFAAIRPPGHHASFDAACGVCIFNNVAICAKKARKLGVDRVLIVDWDVHAGQGTQYAVENDTGIRLISIHRFEHGTFWPNLPENKNTINVPLNQKGYGDSEYASIFNFLVMPVIADWQPQLILVSCGFDAALGDGAKEEVTPGMYGYMTGKLTSLGIPLCLFFEGGYWAQSIAYCARFTLNALIVKEAPKIDLHLSKPHPSLLESLFSTMYVSEGWSNIVNIWLNYVNELRRTNGMREITTPKDEYKSKREISGPYQTRGVRFSIISAIFGVLEKNEL</sequence>
<evidence type="ECO:0000256" key="4">
    <source>
        <dbReference type="ARBA" id="ARBA00022630"/>
    </source>
</evidence>
<evidence type="ECO:0000256" key="9">
    <source>
        <dbReference type="ARBA" id="ARBA00038897"/>
    </source>
</evidence>
<evidence type="ECO:0000256" key="10">
    <source>
        <dbReference type="ARBA" id="ARBA00048287"/>
    </source>
</evidence>
<keyword evidence="7" id="KW-0560">Oxidoreductase</keyword>
<gene>
    <name evidence="12" type="ORF">DdX_00275</name>
</gene>
<comment type="cofactor">
    <cofactor evidence="1">
        <name>FAD</name>
        <dbReference type="ChEBI" id="CHEBI:57692"/>
    </cofactor>
</comment>
<dbReference type="InterPro" id="IPR000286">
    <property type="entry name" value="HDACs"/>
</dbReference>
<dbReference type="InterPro" id="IPR016166">
    <property type="entry name" value="FAD-bd_PCMH"/>
</dbReference>
<dbReference type="InterPro" id="IPR023696">
    <property type="entry name" value="Ureohydrolase_dom_sf"/>
</dbReference>
<dbReference type="PANTHER" id="PTHR11748">
    <property type="entry name" value="D-LACTATE DEHYDROGENASE"/>
    <property type="match status" value="1"/>
</dbReference>
<evidence type="ECO:0000256" key="3">
    <source>
        <dbReference type="ARBA" id="ARBA00008000"/>
    </source>
</evidence>
<dbReference type="FunFam" id="1.10.45.10:FF:000001">
    <property type="entry name" value="D-lactate dehydrogenase mitochondrial"/>
    <property type="match status" value="1"/>
</dbReference>
<dbReference type="Gene3D" id="3.40.800.20">
    <property type="entry name" value="Histone deacetylase domain"/>
    <property type="match status" value="1"/>
</dbReference>
<dbReference type="PRINTS" id="PR01270">
    <property type="entry name" value="HDASUPER"/>
</dbReference>
<dbReference type="Pfam" id="PF01565">
    <property type="entry name" value="FAD_binding_4"/>
    <property type="match status" value="1"/>
</dbReference>
<feature type="domain" description="FAD-binding PCMH-type" evidence="11">
    <location>
        <begin position="54"/>
        <end position="246"/>
    </location>
</feature>
<dbReference type="InterPro" id="IPR036318">
    <property type="entry name" value="FAD-bd_PCMH-like_sf"/>
</dbReference>
<dbReference type="GO" id="GO:0004458">
    <property type="term" value="F:D-lactate dehydrogenase (cytochrome) activity"/>
    <property type="evidence" value="ECO:0007669"/>
    <property type="project" value="UniProtKB-EC"/>
</dbReference>
<evidence type="ECO:0000256" key="1">
    <source>
        <dbReference type="ARBA" id="ARBA00001974"/>
    </source>
</evidence>
<comment type="subcellular location">
    <subcellularLocation>
        <location evidence="2">Mitochondrion</location>
    </subcellularLocation>
</comment>
<dbReference type="FunFam" id="3.30.70.2740:FF:000001">
    <property type="entry name" value="D-lactate dehydrogenase mitochondrial"/>
    <property type="match status" value="1"/>
</dbReference>
<evidence type="ECO:0000313" key="13">
    <source>
        <dbReference type="Proteomes" id="UP001201812"/>
    </source>
</evidence>
<dbReference type="GO" id="GO:0008720">
    <property type="term" value="F:D-lactate dehydrogenase (NAD+) activity"/>
    <property type="evidence" value="ECO:0007669"/>
    <property type="project" value="TreeGrafter"/>
</dbReference>
<keyword evidence="6" id="KW-0809">Transit peptide</keyword>
<evidence type="ECO:0000256" key="7">
    <source>
        <dbReference type="ARBA" id="ARBA00023002"/>
    </source>
</evidence>
<dbReference type="FunFam" id="3.30.465.10:FF:000016">
    <property type="entry name" value="probable D-lactate dehydrogenase, mitochondrial"/>
    <property type="match status" value="1"/>
</dbReference>
<dbReference type="Pfam" id="PF02913">
    <property type="entry name" value="FAD-oxidase_C"/>
    <property type="match status" value="1"/>
</dbReference>
<dbReference type="InterPro" id="IPR016169">
    <property type="entry name" value="FAD-bd_PCMH_sub2"/>
</dbReference>
<dbReference type="InterPro" id="IPR016171">
    <property type="entry name" value="Vanillyl_alc_oxidase_C-sub2"/>
</dbReference>
<evidence type="ECO:0000256" key="2">
    <source>
        <dbReference type="ARBA" id="ARBA00004173"/>
    </source>
</evidence>
<keyword evidence="8" id="KW-0496">Mitochondrion</keyword>
<evidence type="ECO:0000256" key="5">
    <source>
        <dbReference type="ARBA" id="ARBA00022827"/>
    </source>
</evidence>
<dbReference type="Proteomes" id="UP001201812">
    <property type="component" value="Unassembled WGS sequence"/>
</dbReference>
<dbReference type="SUPFAM" id="SSF55103">
    <property type="entry name" value="FAD-linked oxidases, C-terminal domain"/>
    <property type="match status" value="1"/>
</dbReference>
<dbReference type="GO" id="GO:1903457">
    <property type="term" value="P:lactate catabolic process"/>
    <property type="evidence" value="ECO:0007669"/>
    <property type="project" value="TreeGrafter"/>
</dbReference>
<dbReference type="InterPro" id="IPR004113">
    <property type="entry name" value="FAD-bd_oxidored_4_C"/>
</dbReference>
<dbReference type="SUPFAM" id="SSF56176">
    <property type="entry name" value="FAD-binding/transporter-associated domain-like"/>
    <property type="match status" value="1"/>
</dbReference>
<dbReference type="InterPro" id="IPR037138">
    <property type="entry name" value="His_deacetylse_dom_sf"/>
</dbReference>
<evidence type="ECO:0000313" key="12">
    <source>
        <dbReference type="EMBL" id="KAI1728120.1"/>
    </source>
</evidence>
<organism evidence="12 13">
    <name type="scientific">Ditylenchus destructor</name>
    <dbReference type="NCBI Taxonomy" id="166010"/>
    <lineage>
        <taxon>Eukaryota</taxon>
        <taxon>Metazoa</taxon>
        <taxon>Ecdysozoa</taxon>
        <taxon>Nematoda</taxon>
        <taxon>Chromadorea</taxon>
        <taxon>Rhabditida</taxon>
        <taxon>Tylenchina</taxon>
        <taxon>Tylenchomorpha</taxon>
        <taxon>Sphaerularioidea</taxon>
        <taxon>Anguinidae</taxon>
        <taxon>Anguininae</taxon>
        <taxon>Ditylenchus</taxon>
    </lineage>
</organism>
<accession>A0AAD4RD54</accession>
<keyword evidence="13" id="KW-1185">Reference proteome</keyword>
<dbReference type="Gene3D" id="1.10.45.10">
    <property type="entry name" value="Vanillyl-alcohol Oxidase, Chain A, domain 4"/>
    <property type="match status" value="1"/>
</dbReference>
<proteinExistence type="inferred from homology"/>
<dbReference type="Gene3D" id="3.30.70.2740">
    <property type="match status" value="1"/>
</dbReference>
<dbReference type="GO" id="GO:0005739">
    <property type="term" value="C:mitochondrion"/>
    <property type="evidence" value="ECO:0007669"/>
    <property type="project" value="UniProtKB-SubCell"/>
</dbReference>
<comment type="caution">
    <text evidence="12">The sequence shown here is derived from an EMBL/GenBank/DDBJ whole genome shotgun (WGS) entry which is preliminary data.</text>
</comment>
<dbReference type="EC" id="1.1.2.4" evidence="9"/>
<dbReference type="GO" id="GO:0141221">
    <property type="term" value="F:histone deacetylase activity, hydrolytic mechanism"/>
    <property type="evidence" value="ECO:0007669"/>
    <property type="project" value="UniProtKB-EC"/>
</dbReference>
<name>A0AAD4RD54_9BILA</name>
<dbReference type="PROSITE" id="PS51387">
    <property type="entry name" value="FAD_PCMH"/>
    <property type="match status" value="1"/>
</dbReference>
<comment type="catalytic activity">
    <reaction evidence="10">
        <text>N(6)-acetyl-L-lysyl-[histone] + H2O = L-lysyl-[histone] + acetate</text>
        <dbReference type="Rhea" id="RHEA:58196"/>
        <dbReference type="Rhea" id="RHEA-COMP:9845"/>
        <dbReference type="Rhea" id="RHEA-COMP:11338"/>
        <dbReference type="ChEBI" id="CHEBI:15377"/>
        <dbReference type="ChEBI" id="CHEBI:29969"/>
        <dbReference type="ChEBI" id="CHEBI:30089"/>
        <dbReference type="ChEBI" id="CHEBI:61930"/>
        <dbReference type="EC" id="3.5.1.98"/>
    </reaction>
</comment>
<dbReference type="EMBL" id="JAKKPZ010000001">
    <property type="protein sequence ID" value="KAI1728120.1"/>
    <property type="molecule type" value="Genomic_DNA"/>
</dbReference>
<dbReference type="InterPro" id="IPR023801">
    <property type="entry name" value="His_deacetylse_dom"/>
</dbReference>
<evidence type="ECO:0000259" key="11">
    <source>
        <dbReference type="PROSITE" id="PS51387"/>
    </source>
</evidence>
<dbReference type="InterPro" id="IPR006094">
    <property type="entry name" value="Oxid_FAD_bind_N"/>
</dbReference>
<evidence type="ECO:0000256" key="6">
    <source>
        <dbReference type="ARBA" id="ARBA00022946"/>
    </source>
</evidence>
<protein>
    <recommendedName>
        <fullName evidence="9">D-lactate dehydrogenase (cytochrome)</fullName>
        <ecNumber evidence="9">1.1.2.4</ecNumber>
    </recommendedName>
</protein>
<keyword evidence="4" id="KW-0285">Flavoprotein</keyword>
<dbReference type="SUPFAM" id="SSF52768">
    <property type="entry name" value="Arginase/deacetylase"/>
    <property type="match status" value="1"/>
</dbReference>
<comment type="similarity">
    <text evidence="3">Belongs to the FAD-binding oxidoreductase/transferase type 4 family.</text>
</comment>
<dbReference type="GO" id="GO:0071949">
    <property type="term" value="F:FAD binding"/>
    <property type="evidence" value="ECO:0007669"/>
    <property type="project" value="InterPro"/>
</dbReference>
<evidence type="ECO:0000256" key="8">
    <source>
        <dbReference type="ARBA" id="ARBA00023128"/>
    </source>
</evidence>